<evidence type="ECO:0000259" key="2">
    <source>
        <dbReference type="Pfam" id="PF13476"/>
    </source>
</evidence>
<dbReference type="Gene3D" id="3.40.50.300">
    <property type="entry name" value="P-loop containing nucleotide triphosphate hydrolases"/>
    <property type="match status" value="1"/>
</dbReference>
<dbReference type="InterPro" id="IPR038729">
    <property type="entry name" value="Rad50/SbcC_AAA"/>
</dbReference>
<keyword evidence="4" id="KW-1185">Reference proteome</keyword>
<accession>A0A5C5V984</accession>
<feature type="domain" description="Rad50/SbcC-type AAA" evidence="2">
    <location>
        <begin position="24"/>
        <end position="260"/>
    </location>
</feature>
<evidence type="ECO:0000313" key="3">
    <source>
        <dbReference type="EMBL" id="TWT35166.1"/>
    </source>
</evidence>
<proteinExistence type="predicted"/>
<dbReference type="Proteomes" id="UP000316714">
    <property type="component" value="Unassembled WGS sequence"/>
</dbReference>
<reference evidence="3 4" key="1">
    <citation type="submission" date="2019-02" db="EMBL/GenBank/DDBJ databases">
        <title>Deep-cultivation of Planctomycetes and their phenomic and genomic characterization uncovers novel biology.</title>
        <authorList>
            <person name="Wiegand S."/>
            <person name="Jogler M."/>
            <person name="Boedeker C."/>
            <person name="Pinto D."/>
            <person name="Vollmers J."/>
            <person name="Rivas-Marin E."/>
            <person name="Kohn T."/>
            <person name="Peeters S.H."/>
            <person name="Heuer A."/>
            <person name="Rast P."/>
            <person name="Oberbeckmann S."/>
            <person name="Bunk B."/>
            <person name="Jeske O."/>
            <person name="Meyerdierks A."/>
            <person name="Storesund J.E."/>
            <person name="Kallscheuer N."/>
            <person name="Luecker S."/>
            <person name="Lage O.M."/>
            <person name="Pohl T."/>
            <person name="Merkel B.J."/>
            <person name="Hornburger P."/>
            <person name="Mueller R.-W."/>
            <person name="Bruemmer F."/>
            <person name="Labrenz M."/>
            <person name="Spormann A.M."/>
            <person name="Op Den Camp H."/>
            <person name="Overmann J."/>
            <person name="Amann R."/>
            <person name="Jetten M.S.M."/>
            <person name="Mascher T."/>
            <person name="Medema M.H."/>
            <person name="Devos D.P."/>
            <person name="Kaster A.-K."/>
            <person name="Ovreas L."/>
            <person name="Rohde M."/>
            <person name="Galperin M.Y."/>
            <person name="Jogler C."/>
        </authorList>
    </citation>
    <scope>NUCLEOTIDE SEQUENCE [LARGE SCALE GENOMIC DNA]</scope>
    <source>
        <strain evidence="3 4">KOR34</strain>
    </source>
</reference>
<dbReference type="EMBL" id="SIHJ01000001">
    <property type="protein sequence ID" value="TWT35166.1"/>
    <property type="molecule type" value="Genomic_DNA"/>
</dbReference>
<gene>
    <name evidence="3" type="ORF">KOR34_00540</name>
</gene>
<dbReference type="Pfam" id="PF13476">
    <property type="entry name" value="AAA_23"/>
    <property type="match status" value="1"/>
</dbReference>
<feature type="coiled-coil region" evidence="1">
    <location>
        <begin position="351"/>
        <end position="382"/>
    </location>
</feature>
<dbReference type="OrthoDB" id="103556at2"/>
<keyword evidence="1" id="KW-0175">Coiled coil</keyword>
<dbReference type="RefSeq" id="WP_146561129.1">
    <property type="nucleotide sequence ID" value="NZ_SIHJ01000001.1"/>
</dbReference>
<name>A0A5C5V984_9BACT</name>
<comment type="caution">
    <text evidence="3">The sequence shown here is derived from an EMBL/GenBank/DDBJ whole genome shotgun (WGS) entry which is preliminary data.</text>
</comment>
<dbReference type="SUPFAM" id="SSF52540">
    <property type="entry name" value="P-loop containing nucleoside triphosphate hydrolases"/>
    <property type="match status" value="1"/>
</dbReference>
<evidence type="ECO:0000313" key="4">
    <source>
        <dbReference type="Proteomes" id="UP000316714"/>
    </source>
</evidence>
<dbReference type="AlphaFoldDB" id="A0A5C5V984"/>
<sequence length="620" mass="69990">MAKANLPGFLITGLTLTGKSKEPASLTFSRGLNVVSGASDTGKSYLVDCINYMLGGETPPKTIDESKGYEKLWFEIETWGGDAFTLERSLRGGDFNLYSGKLAEVGENKEPTTLKQKHRAGATDNASGFYLSLTNLLDVKIRTNKSGKTRNVTFRDVAHMTLISEEHIYTTRSPIHPTGSFTNRTVEESFFRFLLTGVDDSSVIATRPATEEKVRREAQVEAIEVLIEETEKALRELTDSPDEISEQLEKVANTVSELTESVALDRSRLHERQEQRRVLWSQVQRRTARLEVLERLENRFVLLNKHYDSDVERLNAVAEAAYTLSQLPGASCPVCGTSGLEIEEGAASVDVASLQEACKEEIRKINLLREDLDATLSDLRDEMEQKGRGNERDRRRYQRIAEEIENELRPAEVVNREELSELLDVRAKLERAEGLALQISALRQRRDSIASSRKKKVKRNEADVATAKTSESTEFCQFVEELLEEWNFPESGRVTFSEENQDIVIAGQDRKSHGKGIRALTYSAFIVALMWYCRSKDRQHPGLVVLDSPLVAYREPDAVERVKAKDVKGAFYKSLADWEEDVQVIVFENEDPPKAVQRSANHVHFSKQVGRGMRYGFFPK</sequence>
<evidence type="ECO:0000256" key="1">
    <source>
        <dbReference type="SAM" id="Coils"/>
    </source>
</evidence>
<organism evidence="3 4">
    <name type="scientific">Posidoniimonas corsicana</name>
    <dbReference type="NCBI Taxonomy" id="1938618"/>
    <lineage>
        <taxon>Bacteria</taxon>
        <taxon>Pseudomonadati</taxon>
        <taxon>Planctomycetota</taxon>
        <taxon>Planctomycetia</taxon>
        <taxon>Pirellulales</taxon>
        <taxon>Lacipirellulaceae</taxon>
        <taxon>Posidoniimonas</taxon>
    </lineage>
</organism>
<dbReference type="GO" id="GO:0016887">
    <property type="term" value="F:ATP hydrolysis activity"/>
    <property type="evidence" value="ECO:0007669"/>
    <property type="project" value="InterPro"/>
</dbReference>
<dbReference type="GO" id="GO:0006302">
    <property type="term" value="P:double-strand break repair"/>
    <property type="evidence" value="ECO:0007669"/>
    <property type="project" value="InterPro"/>
</dbReference>
<protein>
    <recommendedName>
        <fullName evidence="2">Rad50/SbcC-type AAA domain-containing protein</fullName>
    </recommendedName>
</protein>
<dbReference type="InterPro" id="IPR027417">
    <property type="entry name" value="P-loop_NTPase"/>
</dbReference>